<evidence type="ECO:0000313" key="3">
    <source>
        <dbReference type="EMBL" id="KAF2968235.1"/>
    </source>
</evidence>
<evidence type="ECO:0008006" key="5">
    <source>
        <dbReference type="Google" id="ProtNLM"/>
    </source>
</evidence>
<dbReference type="AlphaFoldDB" id="A0A7C8MUA7"/>
<feature type="region of interest" description="Disordered" evidence="1">
    <location>
        <begin position="219"/>
        <end position="247"/>
    </location>
</feature>
<dbReference type="Proteomes" id="UP000481858">
    <property type="component" value="Unassembled WGS sequence"/>
</dbReference>
<organism evidence="3 4">
    <name type="scientific">Xylaria multiplex</name>
    <dbReference type="NCBI Taxonomy" id="323545"/>
    <lineage>
        <taxon>Eukaryota</taxon>
        <taxon>Fungi</taxon>
        <taxon>Dikarya</taxon>
        <taxon>Ascomycota</taxon>
        <taxon>Pezizomycotina</taxon>
        <taxon>Sordariomycetes</taxon>
        <taxon>Xylariomycetidae</taxon>
        <taxon>Xylariales</taxon>
        <taxon>Xylariaceae</taxon>
        <taxon>Xylaria</taxon>
    </lineage>
</organism>
<feature type="compositionally biased region" description="Acidic residues" evidence="1">
    <location>
        <begin position="30"/>
        <end position="42"/>
    </location>
</feature>
<evidence type="ECO:0000313" key="4">
    <source>
        <dbReference type="Proteomes" id="UP000481858"/>
    </source>
</evidence>
<feature type="compositionally biased region" description="Polar residues" evidence="1">
    <location>
        <begin position="345"/>
        <end position="354"/>
    </location>
</feature>
<feature type="compositionally biased region" description="Low complexity" evidence="1">
    <location>
        <begin position="355"/>
        <end position="369"/>
    </location>
</feature>
<name>A0A7C8MUA7_9PEZI</name>
<feature type="region of interest" description="Disordered" evidence="1">
    <location>
        <begin position="291"/>
        <end position="314"/>
    </location>
</feature>
<feature type="region of interest" description="Disordered" evidence="1">
    <location>
        <begin position="689"/>
        <end position="713"/>
    </location>
</feature>
<feature type="region of interest" description="Disordered" evidence="1">
    <location>
        <begin position="341"/>
        <end position="383"/>
    </location>
</feature>
<dbReference type="OrthoDB" id="10259622at2759"/>
<feature type="region of interest" description="Disordered" evidence="1">
    <location>
        <begin position="495"/>
        <end position="519"/>
    </location>
</feature>
<evidence type="ECO:0000256" key="1">
    <source>
        <dbReference type="SAM" id="MobiDB-lite"/>
    </source>
</evidence>
<dbReference type="EMBL" id="WUBL01000054">
    <property type="protein sequence ID" value="KAF2968235.1"/>
    <property type="molecule type" value="Genomic_DNA"/>
</dbReference>
<keyword evidence="4" id="KW-1185">Reference proteome</keyword>
<evidence type="ECO:0000256" key="2">
    <source>
        <dbReference type="SAM" id="Phobius"/>
    </source>
</evidence>
<feature type="transmembrane region" description="Helical" evidence="2">
    <location>
        <begin position="560"/>
        <end position="580"/>
    </location>
</feature>
<feature type="compositionally biased region" description="Basic residues" evidence="1">
    <location>
        <begin position="63"/>
        <end position="93"/>
    </location>
</feature>
<sequence length="969" mass="105883">MAAIAGYPKSTNPFHSSFDDSNTKNNMKEEWEDWDVDSDDDSYSASQPNGLLIDLSDNNFGGKARKSFHKHPSARLTQHRSVHLPRVKSRARQKAQNAKAGITLVTDMSQFRQARAVEIQQKQSTDAINKNKFAHTPALQALEGKVSSASIGSFAWLKQKPGIATGKKSMMFEDHTSDLSPDSRPIVIGISVPSDDVGSHQVSPQTAVIETPMDVRSFSREASGKAPTPQQLRSVWSPDTEASDSPYSGVRAASSIYSQYPVFGDSKTGFNAPPVPTLPATIKFNQTLALQEQDGEDSSAPCTPFEEDSSPVGIRKQQNLKISSASPESASSRAHGWWDHVMTPFTPQTNNPFKTQPQQTGSSSTSAPQEWWSGRDEKAGSYSRASHLTIITSTNEPREQSPPGKAHILLDENRSTDAPPPYEYPKTQSNTKVAIPQPYVSSQPIPSPGPMTPGLPGTMTSQNSINLADIPLTPSGVRPVPSAVLPDRMAGSYRTGDHFYDAPGKANKTERQRRRHEKEDVMARRVGGFWRGRGCIPEDGCLGCFGRGGREGRKRRRMCLGILGGVIAAIILIVVLVVVLTHRAMSTAKPNGNHSAPDSTDVPEVHEPTYWLNLTNFPPIPTGVLTITEPKNTKTVSGCFTDDTPSTAWSCVLPKENRPPNPLEFIFQIQFDNDTRALWKLADEADDTKNQRRSFKTDTGFTPKPDPPSLEEMRFLGNTTDKIRSQRKEGEPTPFFLSLLESTDKTVGPDMVMRRQGNIIGGAPDNGTGGSSFSDSLPPPELNPDGTGAPARLFPLPVQQPVRLFDRGMPTEHYGFYTYFDKKIYMANSTKRDPVDENGGVPLEDAKALVTFTQTRFLVQIWTQTGNTTQLLNSDDGSVNEADQPSSMPYPVTIIEDMHGGDSSLKLDFSYGVLNNMEIDRKAAVGIDVDFGFQGTLVNARSNADYSLGGIDGGTGGCKCEWVNFKTDA</sequence>
<keyword evidence="2" id="KW-0472">Membrane</keyword>
<reference evidence="3 4" key="1">
    <citation type="submission" date="2019-12" db="EMBL/GenBank/DDBJ databases">
        <title>Draft genome sequence of the ascomycete Xylaria multiplex DSM 110363.</title>
        <authorList>
            <person name="Buettner E."/>
            <person name="Kellner H."/>
        </authorList>
    </citation>
    <scope>NUCLEOTIDE SEQUENCE [LARGE SCALE GENOMIC DNA]</scope>
    <source>
        <strain evidence="3 4">DSM 110363</strain>
    </source>
</reference>
<dbReference type="InParanoid" id="A0A7C8MUA7"/>
<keyword evidence="2" id="KW-1133">Transmembrane helix</keyword>
<comment type="caution">
    <text evidence="3">The sequence shown here is derived from an EMBL/GenBank/DDBJ whole genome shotgun (WGS) entry which is preliminary data.</text>
</comment>
<feature type="region of interest" description="Disordered" evidence="1">
    <location>
        <begin position="63"/>
        <end position="98"/>
    </location>
</feature>
<gene>
    <name evidence="3" type="ORF">GQX73_g5323</name>
</gene>
<proteinExistence type="predicted"/>
<keyword evidence="2" id="KW-0812">Transmembrane</keyword>
<protein>
    <recommendedName>
        <fullName evidence="5">Glycoprotease family protein</fullName>
    </recommendedName>
</protein>
<accession>A0A7C8MUA7</accession>
<feature type="compositionally biased region" description="Basic and acidic residues" evidence="1">
    <location>
        <begin position="17"/>
        <end position="29"/>
    </location>
</feature>
<feature type="region of interest" description="Disordered" evidence="1">
    <location>
        <begin position="1"/>
        <end position="48"/>
    </location>
</feature>